<reference evidence="4" key="1">
    <citation type="journal article" date="2019" name="Int. J. Syst. Evol. Microbiol.">
        <title>The Global Catalogue of Microorganisms (GCM) 10K type strain sequencing project: providing services to taxonomists for standard genome sequencing and annotation.</title>
        <authorList>
            <consortium name="The Broad Institute Genomics Platform"/>
            <consortium name="The Broad Institute Genome Sequencing Center for Infectious Disease"/>
            <person name="Wu L."/>
            <person name="Ma J."/>
        </authorList>
    </citation>
    <scope>NUCLEOTIDE SEQUENCE [LARGE SCALE GENOMIC DNA]</scope>
    <source>
        <strain evidence="4">JCM 17563</strain>
    </source>
</reference>
<accession>A0ABP7SZ50</accession>
<keyword evidence="2" id="KW-0472">Membrane</keyword>
<name>A0ABP7SZ50_9SPHN</name>
<sequence length="134" mass="13851">MEPVTVRATGPVPPGEPMLKRTETTTGEAEGIGDLVQRLVEDGKAYARAEVAYYKTLGTEKASAIKTPLLLGLGALLFAHAAFLVLIATIFVGLASLMSDTLAGVVTLVICLAVSGLLGSLAYSKAKSGMEDAQ</sequence>
<keyword evidence="2" id="KW-1133">Transmembrane helix</keyword>
<keyword evidence="2" id="KW-0812">Transmembrane</keyword>
<comment type="caution">
    <text evidence="3">The sequence shown here is derived from an EMBL/GenBank/DDBJ whole genome shotgun (WGS) entry which is preliminary data.</text>
</comment>
<dbReference type="EMBL" id="BAABBQ010000001">
    <property type="protein sequence ID" value="GAA4018516.1"/>
    <property type="molecule type" value="Genomic_DNA"/>
</dbReference>
<dbReference type="Proteomes" id="UP001500235">
    <property type="component" value="Unassembled WGS sequence"/>
</dbReference>
<proteinExistence type="predicted"/>
<dbReference type="Pfam" id="PF07332">
    <property type="entry name" value="Phage_holin_3_6"/>
    <property type="match status" value="1"/>
</dbReference>
<gene>
    <name evidence="3" type="ORF">GCM10022280_17540</name>
</gene>
<evidence type="ECO:0000313" key="4">
    <source>
        <dbReference type="Proteomes" id="UP001500235"/>
    </source>
</evidence>
<dbReference type="InterPro" id="IPR009937">
    <property type="entry name" value="Phage_holin_3_6"/>
</dbReference>
<feature type="transmembrane region" description="Helical" evidence="2">
    <location>
        <begin position="69"/>
        <end position="95"/>
    </location>
</feature>
<feature type="transmembrane region" description="Helical" evidence="2">
    <location>
        <begin position="101"/>
        <end position="123"/>
    </location>
</feature>
<keyword evidence="4" id="KW-1185">Reference proteome</keyword>
<evidence type="ECO:0000256" key="1">
    <source>
        <dbReference type="SAM" id="MobiDB-lite"/>
    </source>
</evidence>
<evidence type="ECO:0008006" key="5">
    <source>
        <dbReference type="Google" id="ProtNLM"/>
    </source>
</evidence>
<organism evidence="3 4">
    <name type="scientific">Sphingomonas swuensis</name>
    <dbReference type="NCBI Taxonomy" id="977800"/>
    <lineage>
        <taxon>Bacteria</taxon>
        <taxon>Pseudomonadati</taxon>
        <taxon>Pseudomonadota</taxon>
        <taxon>Alphaproteobacteria</taxon>
        <taxon>Sphingomonadales</taxon>
        <taxon>Sphingomonadaceae</taxon>
        <taxon>Sphingomonas</taxon>
    </lineage>
</organism>
<evidence type="ECO:0000256" key="2">
    <source>
        <dbReference type="SAM" id="Phobius"/>
    </source>
</evidence>
<feature type="region of interest" description="Disordered" evidence="1">
    <location>
        <begin position="1"/>
        <end position="27"/>
    </location>
</feature>
<evidence type="ECO:0000313" key="3">
    <source>
        <dbReference type="EMBL" id="GAA4018516.1"/>
    </source>
</evidence>
<protein>
    <recommendedName>
        <fullName evidence="5">Phage holin family protein</fullName>
    </recommendedName>
</protein>